<keyword evidence="4" id="KW-0067">ATP-binding</keyword>
<dbReference type="Gene3D" id="3.30.200.20">
    <property type="entry name" value="Phosphorylase Kinase, domain 1"/>
    <property type="match status" value="1"/>
</dbReference>
<accession>A0ABX1GJB1</accession>
<dbReference type="SMART" id="SM00220">
    <property type="entry name" value="S_TKc"/>
    <property type="match status" value="1"/>
</dbReference>
<dbReference type="CDD" id="cd00143">
    <property type="entry name" value="PP2Cc"/>
    <property type="match status" value="1"/>
</dbReference>
<proteinExistence type="predicted"/>
<evidence type="ECO:0000259" key="5">
    <source>
        <dbReference type="PROSITE" id="PS50011"/>
    </source>
</evidence>
<organism evidence="7 8">
    <name type="scientific">Spongiibacter thalassae</name>
    <dbReference type="NCBI Taxonomy" id="2721624"/>
    <lineage>
        <taxon>Bacteria</taxon>
        <taxon>Pseudomonadati</taxon>
        <taxon>Pseudomonadota</taxon>
        <taxon>Gammaproteobacteria</taxon>
        <taxon>Cellvibrionales</taxon>
        <taxon>Spongiibacteraceae</taxon>
        <taxon>Spongiibacter</taxon>
    </lineage>
</organism>
<dbReference type="SMART" id="SM00332">
    <property type="entry name" value="PP2Cc"/>
    <property type="match status" value="1"/>
</dbReference>
<name>A0ABX1GJB1_9GAMM</name>
<dbReference type="Pfam" id="PF00069">
    <property type="entry name" value="Pkinase"/>
    <property type="match status" value="1"/>
</dbReference>
<evidence type="ECO:0000256" key="1">
    <source>
        <dbReference type="ARBA" id="ARBA00022679"/>
    </source>
</evidence>
<evidence type="ECO:0000313" key="7">
    <source>
        <dbReference type="EMBL" id="NKI18991.1"/>
    </source>
</evidence>
<keyword evidence="2" id="KW-0547">Nucleotide-binding</keyword>
<dbReference type="RefSeq" id="WP_168451499.1">
    <property type="nucleotide sequence ID" value="NZ_JAAWWK010000006.1"/>
</dbReference>
<dbReference type="CDD" id="cd14014">
    <property type="entry name" value="STKc_PknB_like"/>
    <property type="match status" value="1"/>
</dbReference>
<dbReference type="SUPFAM" id="SSF81606">
    <property type="entry name" value="PP2C-like"/>
    <property type="match status" value="1"/>
</dbReference>
<sequence length="572" mass="63198">MHLDGGLQLSIAQRSSAGQKPLNEDSLGICVPEDQSLTTKGAVAVIADGVSAAEAGKEAAESCVTGFLSDYYSTPDSWSVKRSAQQVLNALNRWLFAQGQGYAQAEKGYVSTLSIAVFKSQVAHLFHVGDSRIYRLRDGHLEQLTRDHARRINQNQAYLTRAMGLDINLDVDYRAVDISCGDIFLLTTDGIHDSLSGEEMTRIILAHGEHLSAACESLIAAALGAGSDDNLSCQLLVVDGLPLADADDVYRKLTELPFPPPLQAGAVLDGLVVEAELHASPRSQLYKVYDATADKYYVMKTPSPNFIDDAAYIERFVLESWIAKRIDHPAVVKVVEPPQRPTSLYYLAEYIDGETLGEWMKSHRKPAVSDAISLVVVIAKGLQAMHRRDTLHQDIKPDNILVARDGSVRIIDFGSCHVAGLAEIASPVERDRVLGTAQYSAPEHVLARKPGPRADQFSLAVIIYEMLTGRPVYDGRLEQCQSAAAFARLQYVSACQYNPHIPLWLDSALKRALSISPELRYHDIAEFVQDLQRPNPVYDKRQYQPLIHRNPLRFWQGVSFVLTLALLWSLAR</sequence>
<dbReference type="PROSITE" id="PS51746">
    <property type="entry name" value="PPM_2"/>
    <property type="match status" value="1"/>
</dbReference>
<keyword evidence="3 7" id="KW-0418">Kinase</keyword>
<evidence type="ECO:0000256" key="3">
    <source>
        <dbReference type="ARBA" id="ARBA00022777"/>
    </source>
</evidence>
<protein>
    <submittedName>
        <fullName evidence="7">Bifunctional protein-serine/threonine kinase/phosphatase</fullName>
    </submittedName>
</protein>
<dbReference type="SUPFAM" id="SSF56112">
    <property type="entry name" value="Protein kinase-like (PK-like)"/>
    <property type="match status" value="1"/>
</dbReference>
<dbReference type="PANTHER" id="PTHR43289:SF6">
    <property type="entry name" value="SERINE_THREONINE-PROTEIN KINASE NEKL-3"/>
    <property type="match status" value="1"/>
</dbReference>
<dbReference type="InterPro" id="IPR000719">
    <property type="entry name" value="Prot_kinase_dom"/>
</dbReference>
<dbReference type="Pfam" id="PF13672">
    <property type="entry name" value="PP2C_2"/>
    <property type="match status" value="1"/>
</dbReference>
<evidence type="ECO:0000256" key="2">
    <source>
        <dbReference type="ARBA" id="ARBA00022741"/>
    </source>
</evidence>
<dbReference type="Gene3D" id="1.10.510.10">
    <property type="entry name" value="Transferase(Phosphotransferase) domain 1"/>
    <property type="match status" value="1"/>
</dbReference>
<reference evidence="7 8" key="1">
    <citation type="submission" date="2020-04" db="EMBL/GenBank/DDBJ databases">
        <authorList>
            <person name="Yoon J."/>
        </authorList>
    </citation>
    <scope>NUCLEOTIDE SEQUENCE [LARGE SCALE GENOMIC DNA]</scope>
    <source>
        <strain evidence="7 8">KMU-166</strain>
    </source>
</reference>
<evidence type="ECO:0000259" key="6">
    <source>
        <dbReference type="PROSITE" id="PS51746"/>
    </source>
</evidence>
<dbReference type="EMBL" id="JAAWWK010000006">
    <property type="protein sequence ID" value="NKI18991.1"/>
    <property type="molecule type" value="Genomic_DNA"/>
</dbReference>
<dbReference type="GO" id="GO:0016301">
    <property type="term" value="F:kinase activity"/>
    <property type="evidence" value="ECO:0007669"/>
    <property type="project" value="UniProtKB-KW"/>
</dbReference>
<dbReference type="InterPro" id="IPR011009">
    <property type="entry name" value="Kinase-like_dom_sf"/>
</dbReference>
<evidence type="ECO:0000256" key="4">
    <source>
        <dbReference type="ARBA" id="ARBA00022840"/>
    </source>
</evidence>
<dbReference type="Gene3D" id="3.60.40.10">
    <property type="entry name" value="PPM-type phosphatase domain"/>
    <property type="match status" value="1"/>
</dbReference>
<dbReference type="Proteomes" id="UP000765845">
    <property type="component" value="Unassembled WGS sequence"/>
</dbReference>
<dbReference type="InterPro" id="IPR036457">
    <property type="entry name" value="PPM-type-like_dom_sf"/>
</dbReference>
<feature type="domain" description="Protein kinase" evidence="5">
    <location>
        <begin position="271"/>
        <end position="538"/>
    </location>
</feature>
<dbReference type="SMART" id="SM00331">
    <property type="entry name" value="PP2C_SIG"/>
    <property type="match status" value="1"/>
</dbReference>
<keyword evidence="1" id="KW-0808">Transferase</keyword>
<comment type="caution">
    <text evidence="7">The sequence shown here is derived from an EMBL/GenBank/DDBJ whole genome shotgun (WGS) entry which is preliminary data.</text>
</comment>
<evidence type="ECO:0000313" key="8">
    <source>
        <dbReference type="Proteomes" id="UP000765845"/>
    </source>
</evidence>
<feature type="domain" description="PPM-type phosphatase" evidence="6">
    <location>
        <begin position="10"/>
        <end position="238"/>
    </location>
</feature>
<gene>
    <name evidence="7" type="ORF">HCU74_16405</name>
</gene>
<dbReference type="InterPro" id="IPR001932">
    <property type="entry name" value="PPM-type_phosphatase-like_dom"/>
</dbReference>
<dbReference type="PANTHER" id="PTHR43289">
    <property type="entry name" value="MITOGEN-ACTIVATED PROTEIN KINASE KINASE KINASE 20-RELATED"/>
    <property type="match status" value="1"/>
</dbReference>
<keyword evidence="8" id="KW-1185">Reference proteome</keyword>
<dbReference type="PROSITE" id="PS50011">
    <property type="entry name" value="PROTEIN_KINASE_DOM"/>
    <property type="match status" value="1"/>
</dbReference>